<dbReference type="AlphaFoldDB" id="A0A804P0E3"/>
<proteinExistence type="predicted"/>
<evidence type="ECO:0000313" key="4">
    <source>
        <dbReference type="Proteomes" id="UP000007305"/>
    </source>
</evidence>
<evidence type="ECO:0000256" key="1">
    <source>
        <dbReference type="SAM" id="MobiDB-lite"/>
    </source>
</evidence>
<evidence type="ECO:0000256" key="2">
    <source>
        <dbReference type="SAM" id="SignalP"/>
    </source>
</evidence>
<keyword evidence="2" id="KW-0732">Signal</keyword>
<feature type="compositionally biased region" description="Basic and acidic residues" evidence="1">
    <location>
        <begin position="111"/>
        <end position="120"/>
    </location>
</feature>
<reference evidence="3" key="2">
    <citation type="submission" date="2019-07" db="EMBL/GenBank/DDBJ databases">
        <authorList>
            <person name="Seetharam A."/>
            <person name="Woodhouse M."/>
            <person name="Cannon E."/>
        </authorList>
    </citation>
    <scope>NUCLEOTIDE SEQUENCE [LARGE SCALE GENOMIC DNA]</scope>
    <source>
        <strain evidence="3">cv. B73</strain>
    </source>
</reference>
<reference evidence="3" key="3">
    <citation type="submission" date="2021-05" db="UniProtKB">
        <authorList>
            <consortium name="EnsemblPlants"/>
        </authorList>
    </citation>
    <scope>IDENTIFICATION</scope>
    <source>
        <strain evidence="3">cv. B73</strain>
    </source>
</reference>
<feature type="compositionally biased region" description="Basic and acidic residues" evidence="1">
    <location>
        <begin position="167"/>
        <end position="176"/>
    </location>
</feature>
<dbReference type="PANTHER" id="PTHR33698:SF6">
    <property type="entry name" value="TRANSMEMBRANE PROTEIN"/>
    <property type="match status" value="1"/>
</dbReference>
<accession>A0A804P0E3</accession>
<feature type="signal peptide" evidence="2">
    <location>
        <begin position="1"/>
        <end position="16"/>
    </location>
</feature>
<keyword evidence="4" id="KW-1185">Reference proteome</keyword>
<feature type="chain" id="PRO_5032714435" evidence="2">
    <location>
        <begin position="17"/>
        <end position="214"/>
    </location>
</feature>
<evidence type="ECO:0000313" key="3">
    <source>
        <dbReference type="EnsemblPlants" id="Zm00001eb199710_P001"/>
    </source>
</evidence>
<dbReference type="Proteomes" id="UP000007305">
    <property type="component" value="Chromosome 4"/>
</dbReference>
<protein>
    <submittedName>
        <fullName evidence="3">Uncharacterized protein</fullName>
    </submittedName>
</protein>
<sequence length="214" mass="23656">MFLLLHALMVRHHVSFVLKPSPDDEAGFDLGVKWSLEWKGKKLPWDLDCNVSTTHVYRGLLLIRYLLLAAFACLHVQQKNDRLNNRLVSPSPSHRTQPSEQDLRAAAPEDSWDHAAGKQAHDAINGKQIAKQGLKQFEIPLSFATAEPGRGSPGRRAQGAARRHPRREAEEHDGFLRRHRPPRHAAVLRIAQELVASSSPSPPAAPPGGQGASI</sequence>
<feature type="compositionally biased region" description="Polar residues" evidence="1">
    <location>
        <begin position="86"/>
        <end position="100"/>
    </location>
</feature>
<reference evidence="4" key="1">
    <citation type="journal article" date="2009" name="Science">
        <title>The B73 maize genome: complexity, diversity, and dynamics.</title>
        <authorList>
            <person name="Schnable P.S."/>
            <person name="Ware D."/>
            <person name="Fulton R.S."/>
            <person name="Stein J.C."/>
            <person name="Wei F."/>
            <person name="Pasternak S."/>
            <person name="Liang C."/>
            <person name="Zhang J."/>
            <person name="Fulton L."/>
            <person name="Graves T.A."/>
            <person name="Minx P."/>
            <person name="Reily A.D."/>
            <person name="Courtney L."/>
            <person name="Kruchowski S.S."/>
            <person name="Tomlinson C."/>
            <person name="Strong C."/>
            <person name="Delehaunty K."/>
            <person name="Fronick C."/>
            <person name="Courtney B."/>
            <person name="Rock S.M."/>
            <person name="Belter E."/>
            <person name="Du F."/>
            <person name="Kim K."/>
            <person name="Abbott R.M."/>
            <person name="Cotton M."/>
            <person name="Levy A."/>
            <person name="Marchetto P."/>
            <person name="Ochoa K."/>
            <person name="Jackson S.M."/>
            <person name="Gillam B."/>
            <person name="Chen W."/>
            <person name="Yan L."/>
            <person name="Higginbotham J."/>
            <person name="Cardenas M."/>
            <person name="Waligorski J."/>
            <person name="Applebaum E."/>
            <person name="Phelps L."/>
            <person name="Falcone J."/>
            <person name="Kanchi K."/>
            <person name="Thane T."/>
            <person name="Scimone A."/>
            <person name="Thane N."/>
            <person name="Henke J."/>
            <person name="Wang T."/>
            <person name="Ruppert J."/>
            <person name="Shah N."/>
            <person name="Rotter K."/>
            <person name="Hodges J."/>
            <person name="Ingenthron E."/>
            <person name="Cordes M."/>
            <person name="Kohlberg S."/>
            <person name="Sgro J."/>
            <person name="Delgado B."/>
            <person name="Mead K."/>
            <person name="Chinwalla A."/>
            <person name="Leonard S."/>
            <person name="Crouse K."/>
            <person name="Collura K."/>
            <person name="Kudrna D."/>
            <person name="Currie J."/>
            <person name="He R."/>
            <person name="Angelova A."/>
            <person name="Rajasekar S."/>
            <person name="Mueller T."/>
            <person name="Lomeli R."/>
            <person name="Scara G."/>
            <person name="Ko A."/>
            <person name="Delaney K."/>
            <person name="Wissotski M."/>
            <person name="Lopez G."/>
            <person name="Campos D."/>
            <person name="Braidotti M."/>
            <person name="Ashley E."/>
            <person name="Golser W."/>
            <person name="Kim H."/>
            <person name="Lee S."/>
            <person name="Lin J."/>
            <person name="Dujmic Z."/>
            <person name="Kim W."/>
            <person name="Talag J."/>
            <person name="Zuccolo A."/>
            <person name="Fan C."/>
            <person name="Sebastian A."/>
            <person name="Kramer M."/>
            <person name="Spiegel L."/>
            <person name="Nascimento L."/>
            <person name="Zutavern T."/>
            <person name="Miller B."/>
            <person name="Ambroise C."/>
            <person name="Muller S."/>
            <person name="Spooner W."/>
            <person name="Narechania A."/>
            <person name="Ren L."/>
            <person name="Wei S."/>
            <person name="Kumari S."/>
            <person name="Faga B."/>
            <person name="Levy M.J."/>
            <person name="McMahan L."/>
            <person name="Van Buren P."/>
            <person name="Vaughn M.W."/>
            <person name="Ying K."/>
            <person name="Yeh C.-T."/>
            <person name="Emrich S.J."/>
            <person name="Jia Y."/>
            <person name="Kalyanaraman A."/>
            <person name="Hsia A.-P."/>
            <person name="Barbazuk W.B."/>
            <person name="Baucom R.S."/>
            <person name="Brutnell T.P."/>
            <person name="Carpita N.C."/>
            <person name="Chaparro C."/>
            <person name="Chia J.-M."/>
            <person name="Deragon J.-M."/>
            <person name="Estill J.C."/>
            <person name="Fu Y."/>
            <person name="Jeddeloh J.A."/>
            <person name="Han Y."/>
            <person name="Lee H."/>
            <person name="Li P."/>
            <person name="Lisch D.R."/>
            <person name="Liu S."/>
            <person name="Liu Z."/>
            <person name="Nagel D.H."/>
            <person name="McCann M.C."/>
            <person name="SanMiguel P."/>
            <person name="Myers A.M."/>
            <person name="Nettleton D."/>
            <person name="Nguyen J."/>
            <person name="Penning B.W."/>
            <person name="Ponnala L."/>
            <person name="Schneider K.L."/>
            <person name="Schwartz D.C."/>
            <person name="Sharma A."/>
            <person name="Soderlund C."/>
            <person name="Springer N.M."/>
            <person name="Sun Q."/>
            <person name="Wang H."/>
            <person name="Waterman M."/>
            <person name="Westerman R."/>
            <person name="Wolfgruber T.K."/>
            <person name="Yang L."/>
            <person name="Yu Y."/>
            <person name="Zhang L."/>
            <person name="Zhou S."/>
            <person name="Zhu Q."/>
            <person name="Bennetzen J.L."/>
            <person name="Dawe R.K."/>
            <person name="Jiang J."/>
            <person name="Jiang N."/>
            <person name="Presting G.G."/>
            <person name="Wessler S.R."/>
            <person name="Aluru S."/>
            <person name="Martienssen R.A."/>
            <person name="Clifton S.W."/>
            <person name="McCombie W.R."/>
            <person name="Wing R.A."/>
            <person name="Wilson R.K."/>
        </authorList>
    </citation>
    <scope>NUCLEOTIDE SEQUENCE [LARGE SCALE GENOMIC DNA]</scope>
    <source>
        <strain evidence="4">cv. B73</strain>
    </source>
</reference>
<dbReference type="PANTHER" id="PTHR33698">
    <property type="entry name" value="NUCLEAR TRANSPORT FACTOR 2 (NTF2)-LIKE PROTEIN"/>
    <property type="match status" value="1"/>
</dbReference>
<dbReference type="InParanoid" id="A0A804P0E3"/>
<organism evidence="3 4">
    <name type="scientific">Zea mays</name>
    <name type="common">Maize</name>
    <dbReference type="NCBI Taxonomy" id="4577"/>
    <lineage>
        <taxon>Eukaryota</taxon>
        <taxon>Viridiplantae</taxon>
        <taxon>Streptophyta</taxon>
        <taxon>Embryophyta</taxon>
        <taxon>Tracheophyta</taxon>
        <taxon>Spermatophyta</taxon>
        <taxon>Magnoliopsida</taxon>
        <taxon>Liliopsida</taxon>
        <taxon>Poales</taxon>
        <taxon>Poaceae</taxon>
        <taxon>PACMAD clade</taxon>
        <taxon>Panicoideae</taxon>
        <taxon>Andropogonodae</taxon>
        <taxon>Andropogoneae</taxon>
        <taxon>Tripsacinae</taxon>
        <taxon>Zea</taxon>
    </lineage>
</organism>
<dbReference type="Gramene" id="Zm00001eb199710_T001">
    <property type="protein sequence ID" value="Zm00001eb199710_P001"/>
    <property type="gene ID" value="Zm00001eb199710"/>
</dbReference>
<dbReference type="EnsemblPlants" id="Zm00001eb199710_T001">
    <property type="protein sequence ID" value="Zm00001eb199710_P001"/>
    <property type="gene ID" value="Zm00001eb199710"/>
</dbReference>
<feature type="region of interest" description="Disordered" evidence="1">
    <location>
        <begin position="143"/>
        <end position="214"/>
    </location>
</feature>
<name>A0A804P0E3_MAIZE</name>
<feature type="region of interest" description="Disordered" evidence="1">
    <location>
        <begin position="84"/>
        <end position="120"/>
    </location>
</feature>